<dbReference type="SUPFAM" id="SSF48452">
    <property type="entry name" value="TPR-like"/>
    <property type="match status" value="1"/>
</dbReference>
<protein>
    <submittedName>
        <fullName evidence="1">Factor VIII intron 22 protein-like protein</fullName>
    </submittedName>
</protein>
<dbReference type="PANTHER" id="PTHR16797:SF4">
    <property type="entry name" value="40-KDA HUNTINGTIN-ASSOCIATED PROTEIN"/>
    <property type="match status" value="1"/>
</dbReference>
<dbReference type="GO" id="GO:0005769">
    <property type="term" value="C:early endosome"/>
    <property type="evidence" value="ECO:0007669"/>
    <property type="project" value="TreeGrafter"/>
</dbReference>
<dbReference type="OrthoDB" id="10249246at2759"/>
<keyword evidence="2" id="KW-1185">Reference proteome</keyword>
<dbReference type="AlphaFoldDB" id="A0A443QC62"/>
<dbReference type="InterPro" id="IPR039494">
    <property type="entry name" value="F8A"/>
</dbReference>
<dbReference type="GO" id="GO:0099518">
    <property type="term" value="P:vesicle cytoskeletal trafficking"/>
    <property type="evidence" value="ECO:0007669"/>
    <property type="project" value="TreeGrafter"/>
</dbReference>
<sequence length="247" mass="28479">MADFSQYKTISSKLKKRFLVRKPNLNEASEQFSALSRELKQFKSYSGYCHLAVARCEHSLGNSNNELMALLEAARLFRDCNEVNAAISAYRHSVLVCDQSILPSVFYELASFYKSKRRFLEAADTLKEGSLFKEAAYCYIDAEKFELAANCFQKCADEELTQEDLITIFLLKLCFCDPKRCDFELPLADVDTDNDELIALNCLLHSLLIIVKEKEDDQQVKSLLFAQLYNRLNNKQRDLLHYIFSQI</sequence>
<dbReference type="PANTHER" id="PTHR16797">
    <property type="entry name" value="FACTOR VIII-ASSOCIATED GENE 1"/>
    <property type="match status" value="1"/>
</dbReference>
<dbReference type="InterPro" id="IPR011990">
    <property type="entry name" value="TPR-like_helical_dom_sf"/>
</dbReference>
<gene>
    <name evidence="1" type="ORF">B4U79_15068</name>
</gene>
<organism evidence="1 2">
    <name type="scientific">Dinothrombium tinctorium</name>
    <dbReference type="NCBI Taxonomy" id="1965070"/>
    <lineage>
        <taxon>Eukaryota</taxon>
        <taxon>Metazoa</taxon>
        <taxon>Ecdysozoa</taxon>
        <taxon>Arthropoda</taxon>
        <taxon>Chelicerata</taxon>
        <taxon>Arachnida</taxon>
        <taxon>Acari</taxon>
        <taxon>Acariformes</taxon>
        <taxon>Trombidiformes</taxon>
        <taxon>Prostigmata</taxon>
        <taxon>Anystina</taxon>
        <taxon>Parasitengona</taxon>
        <taxon>Trombidioidea</taxon>
        <taxon>Trombidiidae</taxon>
        <taxon>Dinothrombium</taxon>
    </lineage>
</organism>
<dbReference type="EMBL" id="NCKU01010944">
    <property type="protein sequence ID" value="RWS00606.1"/>
    <property type="molecule type" value="Genomic_DNA"/>
</dbReference>
<name>A0A443QC62_9ACAR</name>
<comment type="caution">
    <text evidence="1">The sequence shown here is derived from an EMBL/GenBank/DDBJ whole genome shotgun (WGS) entry which is preliminary data.</text>
</comment>
<reference evidence="1 2" key="1">
    <citation type="journal article" date="2018" name="Gigascience">
        <title>Genomes of trombidid mites reveal novel predicted allergens and laterally-transferred genes associated with secondary metabolism.</title>
        <authorList>
            <person name="Dong X."/>
            <person name="Chaisiri K."/>
            <person name="Xia D."/>
            <person name="Armstrong S.D."/>
            <person name="Fang Y."/>
            <person name="Donnelly M.J."/>
            <person name="Kadowaki T."/>
            <person name="McGarry J.W."/>
            <person name="Darby A.C."/>
            <person name="Makepeace B.L."/>
        </authorList>
    </citation>
    <scope>NUCLEOTIDE SEQUENCE [LARGE SCALE GENOMIC DNA]</scope>
    <source>
        <strain evidence="1">UoL-WK</strain>
    </source>
</reference>
<accession>A0A443QC62</accession>
<dbReference type="Proteomes" id="UP000285301">
    <property type="component" value="Unassembled WGS sequence"/>
</dbReference>
<dbReference type="STRING" id="1965070.A0A443QC62"/>
<evidence type="ECO:0000313" key="1">
    <source>
        <dbReference type="EMBL" id="RWS00606.1"/>
    </source>
</evidence>
<dbReference type="Gene3D" id="1.25.40.10">
    <property type="entry name" value="Tetratricopeptide repeat domain"/>
    <property type="match status" value="1"/>
</dbReference>
<evidence type="ECO:0000313" key="2">
    <source>
        <dbReference type="Proteomes" id="UP000285301"/>
    </source>
</evidence>
<proteinExistence type="predicted"/>